<protein>
    <submittedName>
        <fullName evidence="1">Uncharacterized protein</fullName>
    </submittedName>
</protein>
<dbReference type="Proteomes" id="UP000326837">
    <property type="component" value="Chromosome"/>
</dbReference>
<name>A0A5K7X8Q7_9BACT</name>
<reference evidence="2" key="1">
    <citation type="submission" date="2019-10" db="EMBL/GenBank/DDBJ databases">
        <title>Lacipirellula parvula gen. nov., sp. nov., representing a lineage of planctomycetes widespread in freshwater anoxic habitats, and description of the family Lacipirellulaceae.</title>
        <authorList>
            <person name="Dedysh S.N."/>
            <person name="Kulichevskaya I.S."/>
            <person name="Beletsky A.V."/>
            <person name="Rakitin A.L."/>
            <person name="Mardanov A.V."/>
            <person name="Ivanova A.A."/>
            <person name="Saltykova V.X."/>
            <person name="Rijpstra W.I.C."/>
            <person name="Sinninghe Damste J.S."/>
            <person name="Ravin N.V."/>
        </authorList>
    </citation>
    <scope>NUCLEOTIDE SEQUENCE [LARGE SCALE GENOMIC DNA]</scope>
    <source>
        <strain evidence="2">PX69</strain>
    </source>
</reference>
<evidence type="ECO:0000313" key="2">
    <source>
        <dbReference type="Proteomes" id="UP000326837"/>
    </source>
</evidence>
<dbReference type="AlphaFoldDB" id="A0A5K7X8Q7"/>
<accession>A0A5K7X8Q7</accession>
<keyword evidence="2" id="KW-1185">Reference proteome</keyword>
<gene>
    <name evidence="1" type="ORF">PLANPX_1874</name>
</gene>
<organism evidence="1 2">
    <name type="scientific">Lacipirellula parvula</name>
    <dbReference type="NCBI Taxonomy" id="2650471"/>
    <lineage>
        <taxon>Bacteria</taxon>
        <taxon>Pseudomonadati</taxon>
        <taxon>Planctomycetota</taxon>
        <taxon>Planctomycetia</taxon>
        <taxon>Pirellulales</taxon>
        <taxon>Lacipirellulaceae</taxon>
        <taxon>Lacipirellula</taxon>
    </lineage>
</organism>
<dbReference type="EMBL" id="AP021861">
    <property type="protein sequence ID" value="BBO32262.1"/>
    <property type="molecule type" value="Genomic_DNA"/>
</dbReference>
<sequence length="79" mass="8249">MQTTESVHRAFELSELPPVVDPREQEGADLLLVLGTDPAAAAAEIGAVLLAIRALAVLPGALARRNSIHSGARGRQVLT</sequence>
<proteinExistence type="predicted"/>
<evidence type="ECO:0000313" key="1">
    <source>
        <dbReference type="EMBL" id="BBO32262.1"/>
    </source>
</evidence>
<dbReference type="KEGG" id="lpav:PLANPX_1874"/>